<dbReference type="RefSeq" id="XP_025565727.1">
    <property type="nucleotide sequence ID" value="XM_025706048.1"/>
</dbReference>
<dbReference type="GeneID" id="37210640"/>
<proteinExistence type="predicted"/>
<sequence>MFHPLSLFCLALFFFLPNLHLAGWSFHLLSADVPCSSSEVLRKLEQDPAGPASYACVRAFYPSRSRTCSAMLISMNIHVVYELLDTTADCHRPWLVGNLNLTLPERK</sequence>
<keyword evidence="3" id="KW-1185">Reference proteome</keyword>
<reference evidence="2" key="1">
    <citation type="submission" date="2016-12" db="EMBL/GenBank/DDBJ databases">
        <title>The genomes of Aspergillus section Nigri reveals drivers in fungal speciation.</title>
        <authorList>
            <consortium name="DOE Joint Genome Institute"/>
            <person name="Vesth T.C."/>
            <person name="Nybo J."/>
            <person name="Theobald S."/>
            <person name="Brandl J."/>
            <person name="Frisvad J.C."/>
            <person name="Nielsen K.F."/>
            <person name="Lyhne E.K."/>
            <person name="Kogle M.E."/>
            <person name="Kuo A."/>
            <person name="Riley R."/>
            <person name="Clum A."/>
            <person name="Nolan M."/>
            <person name="Lipzen A."/>
            <person name="Salamov A."/>
            <person name="Henrissat B."/>
            <person name="Wiebenga A."/>
            <person name="De Vries R.P."/>
            <person name="Grigoriev I.V."/>
            <person name="Mortensen U.H."/>
            <person name="Andersen M.R."/>
            <person name="Baker S.E."/>
        </authorList>
    </citation>
    <scope>NUCLEOTIDE SEQUENCE [LARGE SCALE GENOMIC DNA]</scope>
    <source>
        <strain evidence="2">CBS 113365</strain>
    </source>
</reference>
<name>A0A319C156_ASPVC</name>
<feature type="signal peptide" evidence="1">
    <location>
        <begin position="1"/>
        <end position="22"/>
    </location>
</feature>
<evidence type="ECO:0000313" key="3">
    <source>
        <dbReference type="Proteomes" id="UP000248405"/>
    </source>
</evidence>
<dbReference type="EMBL" id="KZ821617">
    <property type="protein sequence ID" value="PYH71933.1"/>
    <property type="molecule type" value="Genomic_DNA"/>
</dbReference>
<feature type="chain" id="PRO_5016263901" evidence="1">
    <location>
        <begin position="23"/>
        <end position="107"/>
    </location>
</feature>
<gene>
    <name evidence="2" type="ORF">BO88DRAFT_402235</name>
</gene>
<accession>A0A319C156</accession>
<organism evidence="2 3">
    <name type="scientific">Aspergillus vadensis (strain CBS 113365 / IMI 142717 / IBT 24658)</name>
    <dbReference type="NCBI Taxonomy" id="1448311"/>
    <lineage>
        <taxon>Eukaryota</taxon>
        <taxon>Fungi</taxon>
        <taxon>Dikarya</taxon>
        <taxon>Ascomycota</taxon>
        <taxon>Pezizomycotina</taxon>
        <taxon>Eurotiomycetes</taxon>
        <taxon>Eurotiomycetidae</taxon>
        <taxon>Eurotiales</taxon>
        <taxon>Aspergillaceae</taxon>
        <taxon>Aspergillus</taxon>
        <taxon>Aspergillus subgen. Circumdati</taxon>
    </lineage>
</organism>
<evidence type="ECO:0000256" key="1">
    <source>
        <dbReference type="SAM" id="SignalP"/>
    </source>
</evidence>
<protein>
    <submittedName>
        <fullName evidence="2">Uncharacterized protein</fullName>
    </submittedName>
</protein>
<dbReference type="AlphaFoldDB" id="A0A319C156"/>
<keyword evidence="1" id="KW-0732">Signal</keyword>
<dbReference type="Proteomes" id="UP000248405">
    <property type="component" value="Unassembled WGS sequence"/>
</dbReference>
<evidence type="ECO:0000313" key="2">
    <source>
        <dbReference type="EMBL" id="PYH71933.1"/>
    </source>
</evidence>